<evidence type="ECO:0000256" key="1">
    <source>
        <dbReference type="SAM" id="MobiDB-lite"/>
    </source>
</evidence>
<comment type="caution">
    <text evidence="2">The sequence shown here is derived from an EMBL/GenBank/DDBJ whole genome shotgun (WGS) entry which is preliminary data.</text>
</comment>
<accession>A0A494X812</accession>
<dbReference type="OrthoDB" id="9092293at2"/>
<dbReference type="InterPro" id="IPR028208">
    <property type="entry name" value="Effector_pro_NleD-like"/>
</dbReference>
<dbReference type="RefSeq" id="WP_121278698.1">
    <property type="nucleotide sequence ID" value="NZ_RBZV01000006.1"/>
</dbReference>
<dbReference type="Proteomes" id="UP000280434">
    <property type="component" value="Unassembled WGS sequence"/>
</dbReference>
<keyword evidence="3" id="KW-1185">Reference proteome</keyword>
<dbReference type="Pfam" id="PF14891">
    <property type="entry name" value="Peptidase_M91"/>
    <property type="match status" value="1"/>
</dbReference>
<sequence>MDQMFAARIINCSVILATSRVASIFRTPHQSEHGQPCGRSDSDDKAYLSLAHELIHAKRILKGELAHGSKALTQMNEQLGSAEKNEEERAVGLGKYKNATPSENSIRIEQGEQVRTRY</sequence>
<proteinExistence type="predicted"/>
<protein>
    <submittedName>
        <fullName evidence="2">Uncharacterized protein</fullName>
    </submittedName>
</protein>
<reference evidence="2 3" key="1">
    <citation type="submission" date="2018-10" db="EMBL/GenBank/DDBJ databases">
        <title>Paraburkholderia sp. 7MK8-2, isolated from soil.</title>
        <authorList>
            <person name="Gao Z.-H."/>
            <person name="Qiu L.-H."/>
        </authorList>
    </citation>
    <scope>NUCLEOTIDE SEQUENCE [LARGE SCALE GENOMIC DNA]</scope>
    <source>
        <strain evidence="2 3">7MK8-2</strain>
    </source>
</reference>
<evidence type="ECO:0000313" key="2">
    <source>
        <dbReference type="EMBL" id="RKP46865.1"/>
    </source>
</evidence>
<name>A0A494X812_9BURK</name>
<organism evidence="2 3">
    <name type="scientific">Trinickia fusca</name>
    <dbReference type="NCBI Taxonomy" id="2419777"/>
    <lineage>
        <taxon>Bacteria</taxon>
        <taxon>Pseudomonadati</taxon>
        <taxon>Pseudomonadota</taxon>
        <taxon>Betaproteobacteria</taxon>
        <taxon>Burkholderiales</taxon>
        <taxon>Burkholderiaceae</taxon>
        <taxon>Trinickia</taxon>
    </lineage>
</organism>
<feature type="region of interest" description="Disordered" evidence="1">
    <location>
        <begin position="78"/>
        <end position="118"/>
    </location>
</feature>
<evidence type="ECO:0000313" key="3">
    <source>
        <dbReference type="Proteomes" id="UP000280434"/>
    </source>
</evidence>
<gene>
    <name evidence="2" type="ORF">D7S89_16035</name>
</gene>
<dbReference type="EMBL" id="RBZV01000006">
    <property type="protein sequence ID" value="RKP46865.1"/>
    <property type="molecule type" value="Genomic_DNA"/>
</dbReference>
<dbReference type="AlphaFoldDB" id="A0A494X812"/>
<feature type="compositionally biased region" description="Basic and acidic residues" evidence="1">
    <location>
        <begin position="109"/>
        <end position="118"/>
    </location>
</feature>